<dbReference type="InterPro" id="IPR000014">
    <property type="entry name" value="PAS"/>
</dbReference>
<sequence length="548" mass="60984">MEKIMKRLLNVSLQVKILGLIISLILLIVGLITTTFVILESKEDIKKAESIALQTAKTLSYMPVVHETIISNDQSEEIQSIADHIVGEVNASAILIENRDGRLFNEVPSSILDRLSNDKHKYRTLVFGSAYATNVGDGADALLIGMAPIYIDYGMYGKVEGTVAVVYKMETIMEDIAADTKKILIISFGVLLAGIFGGVMLTRSIRKDTFGLEPIEIASLYRERNAIIQSIKEGIVAIDSSEKFTMMNNSAKQILDIKTKVKGQSLIEVFHSPRMINVLRSQSENNNVELEYNGKTIIVNSQPIKEGSEKLGTVASFRDKTEIQKMVNTLSEVKQYSEDLRAQTHEFKNKLYVLLGLIQLEKFDEAMQFIKVESKYQEVQADIIFNHIRDEKIQAILLGKIAKASESKTEFIIDSDSSLSKLPGHFELLPLLIIIGNLIDNAFEAVSKVKEGEVSFFTTDIGNDIIFEVVDNGSGIDEKTVPFLFEKGFSEKGENRGYGLSNVKKEIESLGGSIELQYLGEEGTIFTVFIPKRLKQTKLGKGDESLND</sequence>
<evidence type="ECO:0000256" key="3">
    <source>
        <dbReference type="ARBA" id="ARBA00012438"/>
    </source>
</evidence>
<evidence type="ECO:0000256" key="7">
    <source>
        <dbReference type="ARBA" id="ARBA00022692"/>
    </source>
</evidence>
<dbReference type="InterPro" id="IPR036890">
    <property type="entry name" value="HATPase_C_sf"/>
</dbReference>
<dbReference type="InterPro" id="IPR016120">
    <property type="entry name" value="Sig_transdc_His_kin_SpoOB"/>
</dbReference>
<organism evidence="16 17">
    <name type="scientific">Virgibacillus phasianinus</name>
    <dbReference type="NCBI Taxonomy" id="2017483"/>
    <lineage>
        <taxon>Bacteria</taxon>
        <taxon>Bacillati</taxon>
        <taxon>Bacillota</taxon>
        <taxon>Bacilli</taxon>
        <taxon>Bacillales</taxon>
        <taxon>Bacillaceae</taxon>
        <taxon>Virgibacillus</taxon>
    </lineage>
</organism>
<dbReference type="SUPFAM" id="SSF55874">
    <property type="entry name" value="ATPase domain of HSP90 chaperone/DNA topoisomerase II/histidine kinase"/>
    <property type="match status" value="1"/>
</dbReference>
<evidence type="ECO:0000313" key="16">
    <source>
        <dbReference type="EMBL" id="ASK62651.1"/>
    </source>
</evidence>
<dbReference type="PANTHER" id="PTHR43547:SF3">
    <property type="entry name" value="SENSOR PROTEIN CITS"/>
    <property type="match status" value="1"/>
</dbReference>
<dbReference type="SUPFAM" id="SSF55890">
    <property type="entry name" value="Sporulation response regulatory protein Spo0B"/>
    <property type="match status" value="1"/>
</dbReference>
<dbReference type="SMART" id="SM00091">
    <property type="entry name" value="PAS"/>
    <property type="match status" value="1"/>
</dbReference>
<keyword evidence="6" id="KW-0808">Transferase</keyword>
<dbReference type="Proteomes" id="UP000198312">
    <property type="component" value="Chromosome"/>
</dbReference>
<dbReference type="AlphaFoldDB" id="A0A220U4A3"/>
<evidence type="ECO:0000256" key="8">
    <source>
        <dbReference type="ARBA" id="ARBA00022741"/>
    </source>
</evidence>
<keyword evidence="4" id="KW-1003">Cell membrane</keyword>
<dbReference type="EMBL" id="CP022315">
    <property type="protein sequence ID" value="ASK62651.1"/>
    <property type="molecule type" value="Genomic_DNA"/>
</dbReference>
<keyword evidence="5" id="KW-0597">Phosphoprotein</keyword>
<dbReference type="GO" id="GO:0005524">
    <property type="term" value="F:ATP binding"/>
    <property type="evidence" value="ECO:0007669"/>
    <property type="project" value="UniProtKB-KW"/>
</dbReference>
<dbReference type="OrthoDB" id="9792686at2"/>
<evidence type="ECO:0000256" key="9">
    <source>
        <dbReference type="ARBA" id="ARBA00022777"/>
    </source>
</evidence>
<dbReference type="InterPro" id="IPR039506">
    <property type="entry name" value="SPOB_a"/>
</dbReference>
<dbReference type="Gene3D" id="3.30.450.20">
    <property type="entry name" value="PAS domain"/>
    <property type="match status" value="2"/>
</dbReference>
<keyword evidence="11 14" id="KW-1133">Transmembrane helix</keyword>
<dbReference type="PROSITE" id="PS50109">
    <property type="entry name" value="HIS_KIN"/>
    <property type="match status" value="1"/>
</dbReference>
<dbReference type="Pfam" id="PF02518">
    <property type="entry name" value="HATPase_c"/>
    <property type="match status" value="1"/>
</dbReference>
<dbReference type="GO" id="GO:0000155">
    <property type="term" value="F:phosphorelay sensor kinase activity"/>
    <property type="evidence" value="ECO:0007669"/>
    <property type="project" value="InterPro"/>
</dbReference>
<feature type="domain" description="Histidine kinase" evidence="15">
    <location>
        <begin position="342"/>
        <end position="534"/>
    </location>
</feature>
<gene>
    <name evidence="16" type="ORF">CFK37_11055</name>
</gene>
<dbReference type="FunFam" id="1.10.287.130:FF:000011">
    <property type="entry name" value="Sensor histidine kinase DcuS"/>
    <property type="match status" value="1"/>
</dbReference>
<comment type="catalytic activity">
    <reaction evidence="1">
        <text>ATP + protein L-histidine = ADP + protein N-phospho-L-histidine.</text>
        <dbReference type="EC" id="2.7.13.3"/>
    </reaction>
</comment>
<evidence type="ECO:0000256" key="1">
    <source>
        <dbReference type="ARBA" id="ARBA00000085"/>
    </source>
</evidence>
<reference evidence="16 17" key="1">
    <citation type="submission" date="2017-07" db="EMBL/GenBank/DDBJ databases">
        <title>Virgibacillus sp. LM2416.</title>
        <authorList>
            <person name="Tak E.J."/>
            <person name="Bae J.-W."/>
        </authorList>
    </citation>
    <scope>NUCLEOTIDE SEQUENCE [LARGE SCALE GENOMIC DNA]</scope>
    <source>
        <strain evidence="16 17">LM2416</strain>
    </source>
</reference>
<dbReference type="InterPro" id="IPR029151">
    <property type="entry name" value="Sensor-like_sf"/>
</dbReference>
<dbReference type="InterPro" id="IPR004358">
    <property type="entry name" value="Sig_transdc_His_kin-like_C"/>
</dbReference>
<dbReference type="KEGG" id="vil:CFK37_11055"/>
<keyword evidence="13 14" id="KW-0472">Membrane</keyword>
<comment type="subcellular location">
    <subcellularLocation>
        <location evidence="2">Cell membrane</location>
        <topology evidence="2">Multi-pass membrane protein</topology>
    </subcellularLocation>
</comment>
<keyword evidence="9" id="KW-0418">Kinase</keyword>
<evidence type="ECO:0000256" key="6">
    <source>
        <dbReference type="ARBA" id="ARBA00022679"/>
    </source>
</evidence>
<dbReference type="GO" id="GO:0005886">
    <property type="term" value="C:plasma membrane"/>
    <property type="evidence" value="ECO:0007669"/>
    <property type="project" value="UniProtKB-SubCell"/>
</dbReference>
<dbReference type="Pfam" id="PF14689">
    <property type="entry name" value="SPOB_a"/>
    <property type="match status" value="1"/>
</dbReference>
<feature type="transmembrane region" description="Helical" evidence="14">
    <location>
        <begin position="183"/>
        <end position="201"/>
    </location>
</feature>
<evidence type="ECO:0000256" key="5">
    <source>
        <dbReference type="ARBA" id="ARBA00022553"/>
    </source>
</evidence>
<evidence type="ECO:0000259" key="15">
    <source>
        <dbReference type="PROSITE" id="PS50109"/>
    </source>
</evidence>
<dbReference type="InterPro" id="IPR005467">
    <property type="entry name" value="His_kinase_dom"/>
</dbReference>
<evidence type="ECO:0000313" key="17">
    <source>
        <dbReference type="Proteomes" id="UP000198312"/>
    </source>
</evidence>
<dbReference type="FunFam" id="3.30.450.20:FF:000018">
    <property type="entry name" value="Sensor histidine kinase DcuS"/>
    <property type="match status" value="1"/>
</dbReference>
<feature type="transmembrane region" description="Helical" evidence="14">
    <location>
        <begin position="17"/>
        <end position="39"/>
    </location>
</feature>
<proteinExistence type="predicted"/>
<evidence type="ECO:0000256" key="14">
    <source>
        <dbReference type="SAM" id="Phobius"/>
    </source>
</evidence>
<dbReference type="PRINTS" id="PR00344">
    <property type="entry name" value="BCTRLSENSOR"/>
</dbReference>
<dbReference type="SUPFAM" id="SSF55785">
    <property type="entry name" value="PYP-like sensor domain (PAS domain)"/>
    <property type="match status" value="1"/>
</dbReference>
<keyword evidence="8" id="KW-0547">Nucleotide-binding</keyword>
<evidence type="ECO:0000256" key="10">
    <source>
        <dbReference type="ARBA" id="ARBA00022840"/>
    </source>
</evidence>
<evidence type="ECO:0000256" key="12">
    <source>
        <dbReference type="ARBA" id="ARBA00023012"/>
    </source>
</evidence>
<dbReference type="Gene3D" id="1.10.287.130">
    <property type="match status" value="1"/>
</dbReference>
<evidence type="ECO:0000256" key="13">
    <source>
        <dbReference type="ARBA" id="ARBA00023136"/>
    </source>
</evidence>
<dbReference type="SUPFAM" id="SSF103190">
    <property type="entry name" value="Sensory domain-like"/>
    <property type="match status" value="1"/>
</dbReference>
<dbReference type="InterPro" id="IPR003594">
    <property type="entry name" value="HATPase_dom"/>
</dbReference>
<dbReference type="Gene3D" id="3.30.565.10">
    <property type="entry name" value="Histidine kinase-like ATPase, C-terminal domain"/>
    <property type="match status" value="1"/>
</dbReference>
<evidence type="ECO:0000256" key="2">
    <source>
        <dbReference type="ARBA" id="ARBA00004651"/>
    </source>
</evidence>
<keyword evidence="17" id="KW-1185">Reference proteome</keyword>
<dbReference type="InterPro" id="IPR035965">
    <property type="entry name" value="PAS-like_dom_sf"/>
</dbReference>
<keyword evidence="12" id="KW-0902">Two-component regulatory system</keyword>
<dbReference type="EC" id="2.7.13.3" evidence="3"/>
<name>A0A220U4A3_9BACI</name>
<evidence type="ECO:0000256" key="4">
    <source>
        <dbReference type="ARBA" id="ARBA00022475"/>
    </source>
</evidence>
<dbReference type="PANTHER" id="PTHR43547">
    <property type="entry name" value="TWO-COMPONENT HISTIDINE KINASE"/>
    <property type="match status" value="1"/>
</dbReference>
<accession>A0A220U4A3</accession>
<keyword evidence="10" id="KW-0067">ATP-binding</keyword>
<keyword evidence="7 14" id="KW-0812">Transmembrane</keyword>
<protein>
    <recommendedName>
        <fullName evidence="3">histidine kinase</fullName>
        <ecNumber evidence="3">2.7.13.3</ecNumber>
    </recommendedName>
</protein>
<evidence type="ECO:0000256" key="11">
    <source>
        <dbReference type="ARBA" id="ARBA00022989"/>
    </source>
</evidence>
<dbReference type="SMART" id="SM00387">
    <property type="entry name" value="HATPase_c"/>
    <property type="match status" value="1"/>
</dbReference>